<dbReference type="InterPro" id="IPR001849">
    <property type="entry name" value="PH_domain"/>
</dbReference>
<dbReference type="Gene3D" id="3.40.50.12230">
    <property type="match status" value="1"/>
</dbReference>
<evidence type="ECO:0000313" key="3">
    <source>
        <dbReference type="Proteomes" id="UP000236893"/>
    </source>
</evidence>
<proteinExistence type="predicted"/>
<dbReference type="RefSeq" id="WP_103789427.1">
    <property type="nucleotide sequence ID" value="NZ_PQVF01000008.1"/>
</dbReference>
<dbReference type="GO" id="GO:0004479">
    <property type="term" value="F:methionyl-tRNA formyltransferase activity"/>
    <property type="evidence" value="ECO:0007669"/>
    <property type="project" value="TreeGrafter"/>
</dbReference>
<comment type="caution">
    <text evidence="2">The sequence shown here is derived from an EMBL/GenBank/DDBJ whole genome shotgun (WGS) entry which is preliminary data.</text>
</comment>
<dbReference type="InterPro" id="IPR036477">
    <property type="entry name" value="Formyl_transf_N_sf"/>
</dbReference>
<dbReference type="PROSITE" id="PS50003">
    <property type="entry name" value="PH_DOMAIN"/>
    <property type="match status" value="1"/>
</dbReference>
<dbReference type="OrthoDB" id="1092294at2"/>
<dbReference type="Proteomes" id="UP000236893">
    <property type="component" value="Unassembled WGS sequence"/>
</dbReference>
<dbReference type="PANTHER" id="PTHR11138">
    <property type="entry name" value="METHIONYL-TRNA FORMYLTRANSFERASE"/>
    <property type="match status" value="1"/>
</dbReference>
<dbReference type="GO" id="GO:0005829">
    <property type="term" value="C:cytosol"/>
    <property type="evidence" value="ECO:0007669"/>
    <property type="project" value="TreeGrafter"/>
</dbReference>
<dbReference type="PANTHER" id="PTHR11138:SF5">
    <property type="entry name" value="METHIONYL-TRNA FORMYLTRANSFERASE, MITOCHONDRIAL"/>
    <property type="match status" value="1"/>
</dbReference>
<dbReference type="AlphaFoldDB" id="A0A2S5A097"/>
<dbReference type="InterPro" id="IPR002376">
    <property type="entry name" value="Formyl_transf_N"/>
</dbReference>
<accession>A0A2S5A097</accession>
<evidence type="ECO:0000259" key="1">
    <source>
        <dbReference type="PROSITE" id="PS50003"/>
    </source>
</evidence>
<evidence type="ECO:0000313" key="2">
    <source>
        <dbReference type="EMBL" id="POY35964.1"/>
    </source>
</evidence>
<protein>
    <recommendedName>
        <fullName evidence="1">PH domain-containing protein</fullName>
    </recommendedName>
</protein>
<sequence>MKILLITSGYNSLAQKLLFDDKIELIGIAFPCKNIKNQSIRHKFSFSIRHNYFRVKRLLSNAKKLPNFIFSKENENEFLDWIKTLKPDLIISYSSPFLFDQKLLALPPKGVINVHNSLLPKYRGPQPIMWQYLDYDLIHGVTIHYLGEKEDSGDILLQQSFEIKNGSSHLQTIEHCEKLGYELLVRSIQLIKKGKVKRIKQPVRGSTKRAKRLSADEIRQLIKWNEWSPEHINHVIKGLQLPISDKEVEQLSHGITVKNDATQLASTTFLL</sequence>
<dbReference type="EMBL" id="PQVF01000008">
    <property type="protein sequence ID" value="POY35964.1"/>
    <property type="molecule type" value="Genomic_DNA"/>
</dbReference>
<gene>
    <name evidence="2" type="ORF">C3K47_12210</name>
</gene>
<dbReference type="Pfam" id="PF00551">
    <property type="entry name" value="Formyl_trans_N"/>
    <property type="match status" value="1"/>
</dbReference>
<feature type="domain" description="PH" evidence="1">
    <location>
        <begin position="1"/>
        <end position="90"/>
    </location>
</feature>
<name>A0A2S5A097_9SPHI</name>
<dbReference type="SUPFAM" id="SSF53328">
    <property type="entry name" value="Formyltransferase"/>
    <property type="match status" value="1"/>
</dbReference>
<reference evidence="2 3" key="1">
    <citation type="submission" date="2018-01" db="EMBL/GenBank/DDBJ databases">
        <authorList>
            <person name="Gaut B.S."/>
            <person name="Morton B.R."/>
            <person name="Clegg M.T."/>
            <person name="Duvall M.R."/>
        </authorList>
    </citation>
    <scope>NUCLEOTIDE SEQUENCE [LARGE SCALE GENOMIC DNA]</scope>
    <source>
        <strain evidence="2 3">HR-AV</strain>
    </source>
</reference>
<organism evidence="2 3">
    <name type="scientific">Solitalea longa</name>
    <dbReference type="NCBI Taxonomy" id="2079460"/>
    <lineage>
        <taxon>Bacteria</taxon>
        <taxon>Pseudomonadati</taxon>
        <taxon>Bacteroidota</taxon>
        <taxon>Sphingobacteriia</taxon>
        <taxon>Sphingobacteriales</taxon>
        <taxon>Sphingobacteriaceae</taxon>
        <taxon>Solitalea</taxon>
    </lineage>
</organism>
<keyword evidence="3" id="KW-1185">Reference proteome</keyword>